<dbReference type="Pfam" id="PF14559">
    <property type="entry name" value="TPR_19"/>
    <property type="match status" value="1"/>
</dbReference>
<dbReference type="EMBL" id="MEYV01000020">
    <property type="protein sequence ID" value="OGD39697.1"/>
    <property type="molecule type" value="Genomic_DNA"/>
</dbReference>
<keyword evidence="5" id="KW-0812">Transmembrane</keyword>
<evidence type="ECO:0000256" key="2">
    <source>
        <dbReference type="ARBA" id="ARBA00022803"/>
    </source>
</evidence>
<dbReference type="InterPro" id="IPR051685">
    <property type="entry name" value="Ycf3/AcsC/BcsC/TPR_MFPF"/>
</dbReference>
<evidence type="ECO:0000256" key="4">
    <source>
        <dbReference type="SAM" id="MobiDB-lite"/>
    </source>
</evidence>
<evidence type="ECO:0000256" key="5">
    <source>
        <dbReference type="SAM" id="Phobius"/>
    </source>
</evidence>
<feature type="region of interest" description="Disordered" evidence="4">
    <location>
        <begin position="597"/>
        <end position="620"/>
    </location>
</feature>
<keyword evidence="1" id="KW-0677">Repeat</keyword>
<dbReference type="PANTHER" id="PTHR44943:SF8">
    <property type="entry name" value="TPR REPEAT-CONTAINING PROTEIN MJ0263"/>
    <property type="match status" value="1"/>
</dbReference>
<keyword evidence="2 3" id="KW-0802">TPR repeat</keyword>
<dbReference type="Proteomes" id="UP000177197">
    <property type="component" value="Unassembled WGS sequence"/>
</dbReference>
<keyword evidence="5" id="KW-1133">Transmembrane helix</keyword>
<keyword evidence="5" id="KW-0472">Membrane</keyword>
<feature type="transmembrane region" description="Helical" evidence="5">
    <location>
        <begin position="66"/>
        <end position="86"/>
    </location>
</feature>
<feature type="transmembrane region" description="Helical" evidence="5">
    <location>
        <begin position="221"/>
        <end position="241"/>
    </location>
</feature>
<dbReference type="AlphaFoldDB" id="A0A1F5CA19"/>
<evidence type="ECO:0000313" key="7">
    <source>
        <dbReference type="Proteomes" id="UP000177197"/>
    </source>
</evidence>
<dbReference type="PANTHER" id="PTHR44943">
    <property type="entry name" value="CELLULOSE SYNTHASE OPERON PROTEIN C"/>
    <property type="match status" value="1"/>
</dbReference>
<name>A0A1F5CA19_9BACT</name>
<feature type="repeat" description="TPR" evidence="3">
    <location>
        <begin position="507"/>
        <end position="540"/>
    </location>
</feature>
<evidence type="ECO:0000256" key="3">
    <source>
        <dbReference type="PROSITE-ProRule" id="PRU00339"/>
    </source>
</evidence>
<protein>
    <submittedName>
        <fullName evidence="6">Uncharacterized protein</fullName>
    </submittedName>
</protein>
<feature type="transmembrane region" description="Helical" evidence="5">
    <location>
        <begin position="6"/>
        <end position="29"/>
    </location>
</feature>
<evidence type="ECO:0000256" key="1">
    <source>
        <dbReference type="ARBA" id="ARBA00022737"/>
    </source>
</evidence>
<feature type="repeat" description="TPR" evidence="3">
    <location>
        <begin position="541"/>
        <end position="574"/>
    </location>
</feature>
<accession>A0A1F5CA19</accession>
<evidence type="ECO:0000313" key="6">
    <source>
        <dbReference type="EMBL" id="OGD39697.1"/>
    </source>
</evidence>
<gene>
    <name evidence="6" type="ORF">A3I30_00475</name>
</gene>
<dbReference type="SUPFAM" id="SSF48452">
    <property type="entry name" value="TPR-like"/>
    <property type="match status" value="2"/>
</dbReference>
<feature type="transmembrane region" description="Helical" evidence="5">
    <location>
        <begin position="262"/>
        <end position="281"/>
    </location>
</feature>
<feature type="transmembrane region" description="Helical" evidence="5">
    <location>
        <begin position="193"/>
        <end position="215"/>
    </location>
</feature>
<sequence>MFLINLLFINFIFIWIGAALSMIVLISFFSAGLKTMMNKESDHNSSSMIHDSDYGQGLQLIYFRKAWLPTVILLLAMLFIFIPSPLAQFVNVPPEVGLSHKATFNITLKNIKSSKALLGSGPNTFWHDYALNKPESINNTIFWSTNFSQGASVIATWLNTVGVLGVLAILFLIAVFFWTGLKTGALKQSTRSITNVLAQASFVGVFFMFVMWFLYNTNFTNMALTFWGIGLFLASSLYFSHESGETQKRFKEIALFTSPQKTFLLSLLVVALMTASVAAVYGEVKRYGGEYYFSKALEANAARNTTVTIDNLTKAINFWGYDERYWQSLGQATFVQLNALFAEKNITQEVLRARFQSITSSAIQAAKKAGELNPINPFNSMLLGSIYENIVPLGVASAGDFSIQSYSKAISLDPKNPANYVAVARVYVAQADLIDAQMRISGASNDLIQQRDAIFAKAELHLVKALELKNDFTPARFLLVQVFDREGKIVDAINRAFEIAQFNPDDVGSLFQLGFLYYKNGQFSESRIVLERAVGISPNYSNARYFLGLIYDRQGDRDSAIIQFVQIENLNPDNAEVKQILANLRAKKEALFGIVPPPQQRTEAPVREGAESPVNPVKRK</sequence>
<dbReference type="Gene3D" id="1.25.40.10">
    <property type="entry name" value="Tetratricopeptide repeat domain"/>
    <property type="match status" value="2"/>
</dbReference>
<dbReference type="PROSITE" id="PS50005">
    <property type="entry name" value="TPR"/>
    <property type="match status" value="2"/>
</dbReference>
<dbReference type="InterPro" id="IPR011990">
    <property type="entry name" value="TPR-like_helical_dom_sf"/>
</dbReference>
<organism evidence="6 7">
    <name type="scientific">Candidatus Azambacteria bacterium RIFCSPLOWO2_02_FULL_44_14</name>
    <dbReference type="NCBI Taxonomy" id="1797306"/>
    <lineage>
        <taxon>Bacteria</taxon>
        <taxon>Candidatus Azamiibacteriota</taxon>
    </lineage>
</organism>
<comment type="caution">
    <text evidence="6">The sequence shown here is derived from an EMBL/GenBank/DDBJ whole genome shotgun (WGS) entry which is preliminary data.</text>
</comment>
<feature type="transmembrane region" description="Helical" evidence="5">
    <location>
        <begin position="157"/>
        <end position="181"/>
    </location>
</feature>
<proteinExistence type="predicted"/>
<dbReference type="InterPro" id="IPR019734">
    <property type="entry name" value="TPR_rpt"/>
</dbReference>
<reference evidence="6 7" key="1">
    <citation type="journal article" date="2016" name="Nat. Commun.">
        <title>Thousands of microbial genomes shed light on interconnected biogeochemical processes in an aquifer system.</title>
        <authorList>
            <person name="Anantharaman K."/>
            <person name="Brown C.T."/>
            <person name="Hug L.A."/>
            <person name="Sharon I."/>
            <person name="Castelle C.J."/>
            <person name="Probst A.J."/>
            <person name="Thomas B.C."/>
            <person name="Singh A."/>
            <person name="Wilkins M.J."/>
            <person name="Karaoz U."/>
            <person name="Brodie E.L."/>
            <person name="Williams K.H."/>
            <person name="Hubbard S.S."/>
            <person name="Banfield J.F."/>
        </authorList>
    </citation>
    <scope>NUCLEOTIDE SEQUENCE [LARGE SCALE GENOMIC DNA]</scope>
</reference>
<dbReference type="SMART" id="SM00028">
    <property type="entry name" value="TPR"/>
    <property type="match status" value="2"/>
</dbReference>